<evidence type="ECO:0000313" key="2">
    <source>
        <dbReference type="Proteomes" id="UP000092321"/>
    </source>
</evidence>
<reference evidence="2" key="1">
    <citation type="journal article" date="2016" name="Proc. Natl. Acad. Sci. U.S.A.">
        <title>Comparative genomics of biotechnologically important yeasts.</title>
        <authorList>
            <person name="Riley R."/>
            <person name="Haridas S."/>
            <person name="Wolfe K.H."/>
            <person name="Lopes M.R."/>
            <person name="Hittinger C.T."/>
            <person name="Goeker M."/>
            <person name="Salamov A.A."/>
            <person name="Wisecaver J.H."/>
            <person name="Long T.M."/>
            <person name="Calvey C.H."/>
            <person name="Aerts A.L."/>
            <person name="Barry K.W."/>
            <person name="Choi C."/>
            <person name="Clum A."/>
            <person name="Coughlan A.Y."/>
            <person name="Deshpande S."/>
            <person name="Douglass A.P."/>
            <person name="Hanson S.J."/>
            <person name="Klenk H.-P."/>
            <person name="LaButti K.M."/>
            <person name="Lapidus A."/>
            <person name="Lindquist E.A."/>
            <person name="Lipzen A.M."/>
            <person name="Meier-Kolthoff J.P."/>
            <person name="Ohm R.A."/>
            <person name="Otillar R.P."/>
            <person name="Pangilinan J.L."/>
            <person name="Peng Y."/>
            <person name="Rokas A."/>
            <person name="Rosa C.A."/>
            <person name="Scheuner C."/>
            <person name="Sibirny A.A."/>
            <person name="Slot J.C."/>
            <person name="Stielow J.B."/>
            <person name="Sun H."/>
            <person name="Kurtzman C.P."/>
            <person name="Blackwell M."/>
            <person name="Grigoriev I.V."/>
            <person name="Jeffries T.W."/>
        </authorList>
    </citation>
    <scope>NUCLEOTIDE SEQUENCE [LARGE SCALE GENOMIC DNA]</scope>
    <source>
        <strain evidence="2">NRRL Y-1626</strain>
    </source>
</reference>
<proteinExistence type="predicted"/>
<gene>
    <name evidence="1" type="ORF">HANVADRAFT_50061</name>
</gene>
<accession>A0A1B7T9P8</accession>
<evidence type="ECO:0000313" key="1">
    <source>
        <dbReference type="EMBL" id="OBA25430.1"/>
    </source>
</evidence>
<dbReference type="Proteomes" id="UP000092321">
    <property type="component" value="Unassembled WGS sequence"/>
</dbReference>
<sequence length="169" mass="19509">MSSTPAITKVLLHNLNIHTLYYKISLRRSLIDMPHQKKHVINDVLGIKTGKLHQIQLLPVNRTIASHLLDNKELLNVELLEVEPEYIENKLMSYIDAIGIVPRVGDKIGLTEMEETEVTQEDTDDYKNSLFMNMLEEDSRHVNKFLRDEITKEFKAARKIEPGFSVARN</sequence>
<protein>
    <submittedName>
        <fullName evidence="1">Uncharacterized protein</fullName>
    </submittedName>
</protein>
<keyword evidence="2" id="KW-1185">Reference proteome</keyword>
<dbReference type="OrthoDB" id="3972796at2759"/>
<dbReference type="InterPro" id="IPR036919">
    <property type="entry name" value="Ribo_uL30_ferredoxin-like_sf"/>
</dbReference>
<dbReference type="EMBL" id="LXPE01000106">
    <property type="protein sequence ID" value="OBA25430.1"/>
    <property type="molecule type" value="Genomic_DNA"/>
</dbReference>
<dbReference type="Gene3D" id="3.30.1390.20">
    <property type="entry name" value="Ribosomal protein L30, ferredoxin-like fold domain"/>
    <property type="match status" value="1"/>
</dbReference>
<organism evidence="1 2">
    <name type="scientific">Hanseniaspora valbyensis NRRL Y-1626</name>
    <dbReference type="NCBI Taxonomy" id="766949"/>
    <lineage>
        <taxon>Eukaryota</taxon>
        <taxon>Fungi</taxon>
        <taxon>Dikarya</taxon>
        <taxon>Ascomycota</taxon>
        <taxon>Saccharomycotina</taxon>
        <taxon>Saccharomycetes</taxon>
        <taxon>Saccharomycodales</taxon>
        <taxon>Saccharomycodaceae</taxon>
        <taxon>Hanseniaspora</taxon>
    </lineage>
</organism>
<comment type="caution">
    <text evidence="1">The sequence shown here is derived from an EMBL/GenBank/DDBJ whole genome shotgun (WGS) entry which is preliminary data.</text>
</comment>
<dbReference type="AlphaFoldDB" id="A0A1B7T9P8"/>
<name>A0A1B7T9P8_9ASCO</name>